<dbReference type="InterPro" id="IPR035919">
    <property type="entry name" value="EAL_sf"/>
</dbReference>
<accession>A0A069RRF2</accession>
<reference evidence="3 4" key="1">
    <citation type="submission" date="2014-03" db="EMBL/GenBank/DDBJ databases">
        <title>Genome sequence of Clostridium litorale W6, DSM 5388.</title>
        <authorList>
            <person name="Poehlein A."/>
            <person name="Jagirdar A."/>
            <person name="Khonsari B."/>
            <person name="Chibani C.M."/>
            <person name="Gutierrez Gutierrez D.A."/>
            <person name="Davydova E."/>
            <person name="Alghaithi H.S."/>
            <person name="Nair K.P."/>
            <person name="Dhamotharan K."/>
            <person name="Chandran L."/>
            <person name="G W."/>
            <person name="Daniel R."/>
        </authorList>
    </citation>
    <scope>NUCLEOTIDE SEQUENCE [LARGE SCALE GENOMIC DNA]</scope>
    <source>
        <strain evidence="3 4">W6</strain>
    </source>
</reference>
<dbReference type="Pfam" id="PF00563">
    <property type="entry name" value="EAL"/>
    <property type="match status" value="1"/>
</dbReference>
<sequence>MYTFLARQPIFDRKQKVYAYEIFYRSSMANRAGNIIKQDEATSKVIIDTFQNFGIKKLTGGKPAFINFTENLIKDEVATLFSQKLLVVEILEHVKPDKQIVEKCIRLKERGYKLALDDFVYSDEYRPLMDIADFVKVDFLNMERHEILETVKMFKGTNVKLLAEKVETLEDFEYAKKLGFALFQGFFFSKPEILSAKSLSPLKISYMKLVEKVNRDEMDFNELVDVIRMDLSLNYNILRLANSSYFGFRNEIRSVRHALVAIGEQEIKKWVILMALKGIGKDQPDEIVRQSLIRARFAELIASRTVFGALKEELFMAGLFSMLDVLLSRPIVEILYEMRISDDIKDLLLKDRGPLVHIYRFVIAYERGRWDQAMEHMKILGISQKNAIDSYIEAILWCDGIMEEC</sequence>
<feature type="domain" description="EAL" evidence="1">
    <location>
        <begin position="1"/>
        <end position="205"/>
    </location>
</feature>
<dbReference type="SMART" id="SM00052">
    <property type="entry name" value="EAL"/>
    <property type="match status" value="1"/>
</dbReference>
<dbReference type="InterPro" id="IPR013976">
    <property type="entry name" value="HDOD"/>
</dbReference>
<dbReference type="SUPFAM" id="SSF141868">
    <property type="entry name" value="EAL domain-like"/>
    <property type="match status" value="1"/>
</dbReference>
<dbReference type="InterPro" id="IPR052340">
    <property type="entry name" value="RNase_Y/CdgJ"/>
</dbReference>
<comment type="caution">
    <text evidence="3">The sequence shown here is derived from an EMBL/GenBank/DDBJ whole genome shotgun (WGS) entry which is preliminary data.</text>
</comment>
<evidence type="ECO:0000313" key="3">
    <source>
        <dbReference type="EMBL" id="KDR96762.1"/>
    </source>
</evidence>
<dbReference type="PIRSF" id="PIRSF003180">
    <property type="entry name" value="DiGMPpdiest_YuxH"/>
    <property type="match status" value="1"/>
</dbReference>
<dbReference type="Gene3D" id="1.10.3210.10">
    <property type="entry name" value="Hypothetical protein af1432"/>
    <property type="match status" value="1"/>
</dbReference>
<dbReference type="EMBL" id="JJMM01000002">
    <property type="protein sequence ID" value="KDR96762.1"/>
    <property type="molecule type" value="Genomic_DNA"/>
</dbReference>
<dbReference type="AlphaFoldDB" id="A0A069RRF2"/>
<evidence type="ECO:0000313" key="4">
    <source>
        <dbReference type="Proteomes" id="UP000027946"/>
    </source>
</evidence>
<organism evidence="3 4">
    <name type="scientific">Peptoclostridium litorale DSM 5388</name>
    <dbReference type="NCBI Taxonomy" id="1121324"/>
    <lineage>
        <taxon>Bacteria</taxon>
        <taxon>Bacillati</taxon>
        <taxon>Bacillota</taxon>
        <taxon>Clostridia</taxon>
        <taxon>Peptostreptococcales</taxon>
        <taxon>Peptoclostridiaceae</taxon>
        <taxon>Peptoclostridium</taxon>
    </lineage>
</organism>
<proteinExistence type="predicted"/>
<dbReference type="RefSeq" id="WP_038261419.1">
    <property type="nucleotide sequence ID" value="NZ_FSRH01000019.1"/>
</dbReference>
<dbReference type="PROSITE" id="PS51833">
    <property type="entry name" value="HDOD"/>
    <property type="match status" value="1"/>
</dbReference>
<dbReference type="SUPFAM" id="SSF109604">
    <property type="entry name" value="HD-domain/PDEase-like"/>
    <property type="match status" value="1"/>
</dbReference>
<dbReference type="PANTHER" id="PTHR33525">
    <property type="match status" value="1"/>
</dbReference>
<dbReference type="PANTHER" id="PTHR33525:SF4">
    <property type="entry name" value="CYCLIC DI-GMP PHOSPHODIESTERASE CDGJ"/>
    <property type="match status" value="1"/>
</dbReference>
<dbReference type="InterPro" id="IPR001633">
    <property type="entry name" value="EAL_dom"/>
</dbReference>
<evidence type="ECO:0000259" key="2">
    <source>
        <dbReference type="PROSITE" id="PS51833"/>
    </source>
</evidence>
<dbReference type="Proteomes" id="UP000027946">
    <property type="component" value="Unassembled WGS sequence"/>
</dbReference>
<dbReference type="Gene3D" id="3.20.20.450">
    <property type="entry name" value="EAL domain"/>
    <property type="match status" value="1"/>
</dbReference>
<feature type="domain" description="HDOD" evidence="2">
    <location>
        <begin position="199"/>
        <end position="386"/>
    </location>
</feature>
<name>A0A069RRF2_PEPLI</name>
<dbReference type="STRING" id="1121324.CLIT_2c03680"/>
<keyword evidence="4" id="KW-1185">Reference proteome</keyword>
<dbReference type="PROSITE" id="PS50883">
    <property type="entry name" value="EAL"/>
    <property type="match status" value="1"/>
</dbReference>
<dbReference type="OrthoDB" id="9804751at2"/>
<protein>
    <submittedName>
        <fullName evidence="3">Diguanylate phosphodiesterase</fullName>
    </submittedName>
</protein>
<evidence type="ECO:0000259" key="1">
    <source>
        <dbReference type="PROSITE" id="PS50883"/>
    </source>
</evidence>
<dbReference type="eggNOG" id="COG3434">
    <property type="taxonomic scope" value="Bacteria"/>
</dbReference>
<dbReference type="Pfam" id="PF08668">
    <property type="entry name" value="HDOD"/>
    <property type="match status" value="1"/>
</dbReference>
<gene>
    <name evidence="3" type="ORF">CLIT_2c03680</name>
</gene>
<dbReference type="InterPro" id="IPR014408">
    <property type="entry name" value="dGMP_Pdiesterase_EAL/HD-GYP"/>
</dbReference>